<comment type="subcellular location">
    <subcellularLocation>
        <location evidence="1">Membrane</location>
        <topology evidence="1">Multi-pass membrane protein</topology>
    </subcellularLocation>
</comment>
<evidence type="ECO:0000256" key="5">
    <source>
        <dbReference type="ARBA" id="ARBA00023136"/>
    </source>
</evidence>
<dbReference type="GO" id="GO:0038039">
    <property type="term" value="C:G protein-coupled receptor heterodimeric complex"/>
    <property type="evidence" value="ECO:0007669"/>
    <property type="project" value="TreeGrafter"/>
</dbReference>
<evidence type="ECO:0000256" key="1">
    <source>
        <dbReference type="ARBA" id="ARBA00004141"/>
    </source>
</evidence>
<dbReference type="GO" id="GO:0004965">
    <property type="term" value="F:G protein-coupled GABA receptor activity"/>
    <property type="evidence" value="ECO:0007669"/>
    <property type="project" value="InterPro"/>
</dbReference>
<keyword evidence="6" id="KW-0675">Receptor</keyword>
<feature type="transmembrane region" description="Helical" evidence="10">
    <location>
        <begin position="340"/>
        <end position="362"/>
    </location>
</feature>
<dbReference type="AlphaFoldDB" id="A0A7J7J379"/>
<dbReference type="InterPro" id="IPR028082">
    <property type="entry name" value="Peripla_BP_I"/>
</dbReference>
<feature type="transmembrane region" description="Helical" evidence="10">
    <location>
        <begin position="459"/>
        <end position="480"/>
    </location>
</feature>
<dbReference type="CDD" id="cd15047">
    <property type="entry name" value="7tmC_GABA-B-like"/>
    <property type="match status" value="1"/>
</dbReference>
<dbReference type="EMBL" id="VXIV02003193">
    <property type="protein sequence ID" value="KAF6020106.1"/>
    <property type="molecule type" value="Genomic_DNA"/>
</dbReference>
<dbReference type="PANTHER" id="PTHR10519:SF46">
    <property type="entry name" value="METABOTROPIC GABA-B RECEPTOR SUBTYPE 3, ISOFORM A"/>
    <property type="match status" value="1"/>
</dbReference>
<dbReference type="GO" id="GO:0007214">
    <property type="term" value="P:gamma-aminobutyric acid signaling pathway"/>
    <property type="evidence" value="ECO:0007669"/>
    <property type="project" value="TreeGrafter"/>
</dbReference>
<evidence type="ECO:0000256" key="8">
    <source>
        <dbReference type="ARBA" id="ARBA00023224"/>
    </source>
</evidence>
<evidence type="ECO:0000256" key="2">
    <source>
        <dbReference type="ARBA" id="ARBA00022692"/>
    </source>
</evidence>
<keyword evidence="9" id="KW-0175">Coiled coil</keyword>
<dbReference type="InterPro" id="IPR001828">
    <property type="entry name" value="ANF_lig-bd_rcpt"/>
</dbReference>
<keyword evidence="2 10" id="KW-0812">Transmembrane</keyword>
<dbReference type="PANTHER" id="PTHR10519">
    <property type="entry name" value="GABA-B RECEPTOR"/>
    <property type="match status" value="1"/>
</dbReference>
<evidence type="ECO:0000256" key="9">
    <source>
        <dbReference type="SAM" id="Coils"/>
    </source>
</evidence>
<dbReference type="Pfam" id="PF01094">
    <property type="entry name" value="ANF_receptor"/>
    <property type="match status" value="1"/>
</dbReference>
<keyword evidence="3 10" id="KW-1133">Transmembrane helix</keyword>
<feature type="domain" description="G-protein coupled receptors family 3 profile" evidence="11">
    <location>
        <begin position="348"/>
        <end position="614"/>
    </location>
</feature>
<proteinExistence type="predicted"/>
<dbReference type="InterPro" id="IPR002455">
    <property type="entry name" value="GPCR3_GABA-B"/>
</dbReference>
<dbReference type="OrthoDB" id="411630at2759"/>
<evidence type="ECO:0000313" key="13">
    <source>
        <dbReference type="Proteomes" id="UP000593567"/>
    </source>
</evidence>
<feature type="transmembrane region" description="Helical" evidence="10">
    <location>
        <begin position="580"/>
        <end position="603"/>
    </location>
</feature>
<evidence type="ECO:0000313" key="12">
    <source>
        <dbReference type="EMBL" id="KAF6020106.1"/>
    </source>
</evidence>
<keyword evidence="8" id="KW-0807">Transducer</keyword>
<reference evidence="12" key="1">
    <citation type="submission" date="2020-06" db="EMBL/GenBank/DDBJ databases">
        <title>Draft genome of Bugula neritina, a colonial animal packing powerful symbionts and potential medicines.</title>
        <authorList>
            <person name="Rayko M."/>
        </authorList>
    </citation>
    <scope>NUCLEOTIDE SEQUENCE [LARGE SCALE GENOMIC DNA]</scope>
    <source>
        <strain evidence="12">Kwan_BN1</strain>
    </source>
</reference>
<keyword evidence="4" id="KW-0297">G-protein coupled receptor</keyword>
<feature type="transmembrane region" description="Helical" evidence="10">
    <location>
        <begin position="554"/>
        <end position="574"/>
    </location>
</feature>
<feature type="coiled-coil region" evidence="9">
    <location>
        <begin position="641"/>
        <end position="668"/>
    </location>
</feature>
<comment type="caution">
    <text evidence="12">The sequence shown here is derived from an EMBL/GenBank/DDBJ whole genome shotgun (WGS) entry which is preliminary data.</text>
</comment>
<feature type="transmembrane region" description="Helical" evidence="10">
    <location>
        <begin position="518"/>
        <end position="538"/>
    </location>
</feature>
<evidence type="ECO:0000256" key="7">
    <source>
        <dbReference type="ARBA" id="ARBA00023180"/>
    </source>
</evidence>
<evidence type="ECO:0000259" key="11">
    <source>
        <dbReference type="PROSITE" id="PS50259"/>
    </source>
</evidence>
<keyword evidence="13" id="KW-1185">Reference proteome</keyword>
<dbReference type="InterPro" id="IPR017978">
    <property type="entry name" value="GPCR_3_C"/>
</dbReference>
<evidence type="ECO:0000256" key="4">
    <source>
        <dbReference type="ARBA" id="ARBA00023040"/>
    </source>
</evidence>
<evidence type="ECO:0000256" key="6">
    <source>
        <dbReference type="ARBA" id="ARBA00023170"/>
    </source>
</evidence>
<dbReference type="PROSITE" id="PS50259">
    <property type="entry name" value="G_PROTEIN_RECEP_F3_4"/>
    <property type="match status" value="1"/>
</dbReference>
<keyword evidence="5 10" id="KW-0472">Membrane</keyword>
<organism evidence="12 13">
    <name type="scientific">Bugula neritina</name>
    <name type="common">Brown bryozoan</name>
    <name type="synonym">Sertularia neritina</name>
    <dbReference type="NCBI Taxonomy" id="10212"/>
    <lineage>
        <taxon>Eukaryota</taxon>
        <taxon>Metazoa</taxon>
        <taxon>Spiralia</taxon>
        <taxon>Lophotrochozoa</taxon>
        <taxon>Bryozoa</taxon>
        <taxon>Gymnolaemata</taxon>
        <taxon>Cheilostomatida</taxon>
        <taxon>Flustrina</taxon>
        <taxon>Buguloidea</taxon>
        <taxon>Bugulidae</taxon>
        <taxon>Bugula</taxon>
    </lineage>
</organism>
<keyword evidence="7" id="KW-0325">Glycoprotein</keyword>
<protein>
    <recommendedName>
        <fullName evidence="11">G-protein coupled receptors family 3 profile domain-containing protein</fullName>
    </recommendedName>
</protein>
<dbReference type="Pfam" id="PF00003">
    <property type="entry name" value="7tm_3"/>
    <property type="match status" value="1"/>
</dbReference>
<gene>
    <name evidence="12" type="ORF">EB796_021603</name>
</gene>
<feature type="transmembrane region" description="Helical" evidence="10">
    <location>
        <begin position="374"/>
        <end position="398"/>
    </location>
</feature>
<evidence type="ECO:0000256" key="3">
    <source>
        <dbReference type="ARBA" id="ARBA00022989"/>
    </source>
</evidence>
<accession>A0A7J7J379</accession>
<dbReference type="SUPFAM" id="SSF53822">
    <property type="entry name" value="Periplasmic binding protein-like I"/>
    <property type="match status" value="1"/>
</dbReference>
<dbReference type="Proteomes" id="UP000593567">
    <property type="component" value="Unassembled WGS sequence"/>
</dbReference>
<dbReference type="Gene3D" id="3.40.50.2300">
    <property type="match status" value="2"/>
</dbReference>
<sequence>MLQQNHSCGRQLNSELTNGSVKISVVHRVTDKCDVGKAVYHLFDMLNKGEELLALVLFSCTEVLKVVGELAPQFNLTVFGLGSSSAVLKNADIYPTLLLLSEVENTHSSARVHFIESQGWGRIGTLSEDYEDYTLAAESLFEATWNSSVTVEQALTVAPTSADINKKIEELSNKDIRIILLFGRPRVLEDILRSMASGSFLDAKRVLILNQEVENVPPKVDLFYIGPSLKELQVLGSASRCDYGPSIESLMEQVYKFLLHYPKHVNSMKEHFNKFFIYERNFTTSIYRYESKINQYDWVATVLAEGDEWMELIANISWPDGKKPVDKKSEVDNSNTIDKYVLYIFWALALIGIVLALSFFAIDCKYRNVGFIKLTSPILNSVTIVGAICLYAAVFALGLTYPRVSKPTFSTMCTLRSYLLSVGYSLVFGPMCAKAYRVHYIFTSSNHGKLTRKKLKDKYLLLFIGILIAMDTTIAVIWHLNDPFEIKSKRNLQIEKSDLDTTIYSVSYICSSKYVTKWLGIIYTYKGIILLFGVYLAWTTRRVCIPTLNDSKSIILNIYVVLGASILIVISSTFLQNNATLSYCIVGSLTLASTTVMLSILTVPKLISLWKLPHDIPNSHISCIAMKGTGLIASSNTKRLETNLSESIRELEHQNRVLEGELRETMSTRRSIHVMDFLAEDLLYIIPLSINCSPSDPVPHDPFSARLTRRHTPKYKIKRRKQKEMLQKYKTGDFQCLFTRQNNGCKDTCSTDPLTCITERGESSISSVSTQGNVKIIN</sequence>
<name>A0A7J7J379_BUGNE</name>
<evidence type="ECO:0000256" key="10">
    <source>
        <dbReference type="SAM" id="Phobius"/>
    </source>
</evidence>